<keyword evidence="2" id="KW-0863">Zinc-finger</keyword>
<evidence type="ECO:0000313" key="6">
    <source>
        <dbReference type="EMBL" id="CCC94135.1"/>
    </source>
</evidence>
<keyword evidence="1" id="KW-0479">Metal-binding</keyword>
<reference evidence="6" key="1">
    <citation type="journal article" date="2012" name="Proc. Natl. Acad. Sci. U.S.A.">
        <title>Antigenic diversity is generated by distinct evolutionary mechanisms in African trypanosome species.</title>
        <authorList>
            <person name="Jackson A.P."/>
            <person name="Berry A."/>
            <person name="Aslett M."/>
            <person name="Allison H.C."/>
            <person name="Burton P."/>
            <person name="Vavrova-Anderson J."/>
            <person name="Brown R."/>
            <person name="Browne H."/>
            <person name="Corton N."/>
            <person name="Hauser H."/>
            <person name="Gamble J."/>
            <person name="Gilderthorp R."/>
            <person name="Marcello L."/>
            <person name="McQuillan J."/>
            <person name="Otto T.D."/>
            <person name="Quail M.A."/>
            <person name="Sanders M.J."/>
            <person name="van Tonder A."/>
            <person name="Ginger M.L."/>
            <person name="Field M.C."/>
            <person name="Barry J.D."/>
            <person name="Hertz-Fowler C."/>
            <person name="Berriman M."/>
        </authorList>
    </citation>
    <scope>NUCLEOTIDE SEQUENCE</scope>
    <source>
        <strain evidence="6">IL3000</strain>
    </source>
</reference>
<organism evidence="6">
    <name type="scientific">Trypanosoma congolense (strain IL3000)</name>
    <dbReference type="NCBI Taxonomy" id="1068625"/>
    <lineage>
        <taxon>Eukaryota</taxon>
        <taxon>Discoba</taxon>
        <taxon>Euglenozoa</taxon>
        <taxon>Kinetoplastea</taxon>
        <taxon>Metakinetoplastina</taxon>
        <taxon>Trypanosomatida</taxon>
        <taxon>Trypanosomatidae</taxon>
        <taxon>Trypanosoma</taxon>
        <taxon>Nannomonas</taxon>
    </lineage>
</organism>
<dbReference type="VEuPathDB" id="TriTrypDB:TcIL3000_10_9130"/>
<evidence type="ECO:0000256" key="3">
    <source>
        <dbReference type="ARBA" id="ARBA00022833"/>
    </source>
</evidence>
<dbReference type="SUPFAM" id="SSF57850">
    <property type="entry name" value="RING/U-box"/>
    <property type="match status" value="1"/>
</dbReference>
<evidence type="ECO:0008006" key="7">
    <source>
        <dbReference type="Google" id="ProtNLM"/>
    </source>
</evidence>
<feature type="signal peptide" evidence="5">
    <location>
        <begin position="1"/>
        <end position="18"/>
    </location>
</feature>
<evidence type="ECO:0000256" key="5">
    <source>
        <dbReference type="SAM" id="SignalP"/>
    </source>
</evidence>
<keyword evidence="3" id="KW-0862">Zinc</keyword>
<accession>G0UXL8</accession>
<gene>
    <name evidence="6" type="ORF">TCIL3000_10_9130</name>
</gene>
<dbReference type="PROSITE" id="PS00518">
    <property type="entry name" value="ZF_RING_1"/>
    <property type="match status" value="1"/>
</dbReference>
<dbReference type="InterPro" id="IPR017907">
    <property type="entry name" value="Znf_RING_CS"/>
</dbReference>
<evidence type="ECO:0000256" key="1">
    <source>
        <dbReference type="ARBA" id="ARBA00022723"/>
    </source>
</evidence>
<feature type="transmembrane region" description="Helical" evidence="4">
    <location>
        <begin position="283"/>
        <end position="302"/>
    </location>
</feature>
<sequence>MMVRIIACSLLQILLAAAVSSVSRRAVHERAVCPRVSEVTAQETVGRAVLPVVSDFGRPVPGAPLNFSLEDYFVQDARRIKGFSRCGDGYCPSVAPICCGDPSYYYCVSGGNKCCTAPGNVVVSCAQSEECCVAEGNATCCKAGSSCVSVGGKTSCVTDSCSVHVTADECRNKGGNCGWCCEERRCISSKGVCPNRKPPVGPGASCPSRCHYADTCGLCLATSNATDHLENCMWCCGTQSCLPGNQVNMCENFQGINSEQHCSACLANGDGVEPVFFGSFQQLLAVFSGLIFVLGIISCAWVSRAYAAYRSNIMTENGLRHGELEAHRAVRRHGFSEKLVSEGTSKECLLKRLCCASRRKSSADDLASAEEDGDRSCLGVELYCAGCKSALHLRSLFVAINVEQGVGSSKESAGNAHVDGPPEDDKVVVLLPCGHFYCYSCLKIRKRRGRRSKPSSTGTCEAGFSASANAAGKGSSEGDNAHLSAGSHGSSYGCGEVRAVAGADEAPAAPQRSRLLGCLSCFFGTRSEKKVRVSPKDAKDFDKFVMKRIKRKCPKCKTSVTDILLPSNILHL</sequence>
<keyword evidence="4" id="KW-0472">Membrane</keyword>
<feature type="chain" id="PRO_5003410469" description="RING-type domain-containing protein" evidence="5">
    <location>
        <begin position="19"/>
        <end position="572"/>
    </location>
</feature>
<keyword evidence="4" id="KW-1133">Transmembrane helix</keyword>
<dbReference type="EMBL" id="HE575323">
    <property type="protein sequence ID" value="CCC94135.1"/>
    <property type="molecule type" value="Genomic_DNA"/>
</dbReference>
<proteinExistence type="predicted"/>
<dbReference type="AlphaFoldDB" id="G0UXL8"/>
<keyword evidence="4" id="KW-0812">Transmembrane</keyword>
<name>G0UXL8_TRYCI</name>
<protein>
    <recommendedName>
        <fullName evidence="7">RING-type domain-containing protein</fullName>
    </recommendedName>
</protein>
<dbReference type="GO" id="GO:0008270">
    <property type="term" value="F:zinc ion binding"/>
    <property type="evidence" value="ECO:0007669"/>
    <property type="project" value="UniProtKB-KW"/>
</dbReference>
<evidence type="ECO:0000256" key="4">
    <source>
        <dbReference type="SAM" id="Phobius"/>
    </source>
</evidence>
<keyword evidence="5" id="KW-0732">Signal</keyword>
<evidence type="ECO:0000256" key="2">
    <source>
        <dbReference type="ARBA" id="ARBA00022771"/>
    </source>
</evidence>